<reference evidence="2" key="1">
    <citation type="submission" date="2022-07" db="EMBL/GenBank/DDBJ databases">
        <title>Draft genome sequence of Zalerion maritima ATCC 34329, a (micro)plastics degrading marine fungus.</title>
        <authorList>
            <person name="Paco A."/>
            <person name="Goncalves M.F.M."/>
            <person name="Rocha-Santos T.A.P."/>
            <person name="Alves A."/>
        </authorList>
    </citation>
    <scope>NUCLEOTIDE SEQUENCE</scope>
    <source>
        <strain evidence="2">ATCC 34329</strain>
    </source>
</reference>
<dbReference type="EMBL" id="JAKWBI020000164">
    <property type="protein sequence ID" value="KAJ2900971.1"/>
    <property type="molecule type" value="Genomic_DNA"/>
</dbReference>
<dbReference type="Proteomes" id="UP001201980">
    <property type="component" value="Unassembled WGS sequence"/>
</dbReference>
<name>A0AAD5RPA9_9PEZI</name>
<proteinExistence type="predicted"/>
<comment type="caution">
    <text evidence="2">The sequence shown here is derived from an EMBL/GenBank/DDBJ whole genome shotgun (WGS) entry which is preliminary data.</text>
</comment>
<keyword evidence="3" id="KW-1185">Reference proteome</keyword>
<protein>
    <submittedName>
        <fullName evidence="2">Uncharacterized protein</fullName>
    </submittedName>
</protein>
<evidence type="ECO:0000313" key="3">
    <source>
        <dbReference type="Proteomes" id="UP001201980"/>
    </source>
</evidence>
<feature type="compositionally biased region" description="Pro residues" evidence="1">
    <location>
        <begin position="113"/>
        <end position="125"/>
    </location>
</feature>
<evidence type="ECO:0000256" key="1">
    <source>
        <dbReference type="SAM" id="MobiDB-lite"/>
    </source>
</evidence>
<evidence type="ECO:0000313" key="2">
    <source>
        <dbReference type="EMBL" id="KAJ2900971.1"/>
    </source>
</evidence>
<dbReference type="AlphaFoldDB" id="A0AAD5RPA9"/>
<feature type="region of interest" description="Disordered" evidence="1">
    <location>
        <begin position="94"/>
        <end position="147"/>
    </location>
</feature>
<gene>
    <name evidence="2" type="ORF">MKZ38_002206</name>
</gene>
<accession>A0AAD5RPA9</accession>
<organism evidence="2 3">
    <name type="scientific">Zalerion maritima</name>
    <dbReference type="NCBI Taxonomy" id="339359"/>
    <lineage>
        <taxon>Eukaryota</taxon>
        <taxon>Fungi</taxon>
        <taxon>Dikarya</taxon>
        <taxon>Ascomycota</taxon>
        <taxon>Pezizomycotina</taxon>
        <taxon>Sordariomycetes</taxon>
        <taxon>Lulworthiomycetidae</taxon>
        <taxon>Lulworthiales</taxon>
        <taxon>Lulworthiaceae</taxon>
        <taxon>Zalerion</taxon>
    </lineage>
</organism>
<sequence length="147" mass="15709">MAPQPIITELIARDIYTFTTTIFPSPTVTVIGAVTTTITPSPTATVLVRDDAGADVVNVNGGDDTLSGGAIAGIVIGCIGRVFHHRKGLLLRRQVAAPQEQEQEPLATQSPWTPQPPPPPPPPLREPLQVEEYGEDGEDHQPRAHRG</sequence>